<dbReference type="AlphaFoldDB" id="A0AA39M909"/>
<evidence type="ECO:0000313" key="2">
    <source>
        <dbReference type="Proteomes" id="UP001175271"/>
    </source>
</evidence>
<reference evidence="1" key="1">
    <citation type="submission" date="2023-06" db="EMBL/GenBank/DDBJ databases">
        <title>Genomic analysis of the entomopathogenic nematode Steinernema hermaphroditum.</title>
        <authorList>
            <person name="Schwarz E.M."/>
            <person name="Heppert J.K."/>
            <person name="Baniya A."/>
            <person name="Schwartz H.T."/>
            <person name="Tan C.-H."/>
            <person name="Antoshechkin I."/>
            <person name="Sternberg P.W."/>
            <person name="Goodrich-Blair H."/>
            <person name="Dillman A.R."/>
        </authorList>
    </citation>
    <scope>NUCLEOTIDE SEQUENCE</scope>
    <source>
        <strain evidence="1">PS9179</strain>
        <tissue evidence="1">Whole animal</tissue>
    </source>
</reference>
<keyword evidence="2" id="KW-1185">Reference proteome</keyword>
<evidence type="ECO:0000313" key="1">
    <source>
        <dbReference type="EMBL" id="KAK0424970.1"/>
    </source>
</evidence>
<dbReference type="EMBL" id="JAUCMV010000001">
    <property type="protein sequence ID" value="KAK0424970.1"/>
    <property type="molecule type" value="Genomic_DNA"/>
</dbReference>
<organism evidence="1 2">
    <name type="scientific">Steinernema hermaphroditum</name>
    <dbReference type="NCBI Taxonomy" id="289476"/>
    <lineage>
        <taxon>Eukaryota</taxon>
        <taxon>Metazoa</taxon>
        <taxon>Ecdysozoa</taxon>
        <taxon>Nematoda</taxon>
        <taxon>Chromadorea</taxon>
        <taxon>Rhabditida</taxon>
        <taxon>Tylenchina</taxon>
        <taxon>Panagrolaimomorpha</taxon>
        <taxon>Strongyloidoidea</taxon>
        <taxon>Steinernematidae</taxon>
        <taxon>Steinernema</taxon>
    </lineage>
</organism>
<name>A0AA39M909_9BILA</name>
<sequence length="115" mass="12764">MKTVRSLFGTEAPLNASLKHELNCTRDDQVEVDKYLVGVVGNINTFFPCNAVQPPKEVLKTNCSALDKKLADFLQKAEIVFGLMEGACRCGCKLLDDHVPEEDKFVTESESLLPF</sequence>
<protein>
    <submittedName>
        <fullName evidence="1">Uncharacterized protein</fullName>
    </submittedName>
</protein>
<comment type="caution">
    <text evidence="1">The sequence shown here is derived from an EMBL/GenBank/DDBJ whole genome shotgun (WGS) entry which is preliminary data.</text>
</comment>
<accession>A0AA39M909</accession>
<gene>
    <name evidence="1" type="ORF">QR680_008955</name>
</gene>
<dbReference type="Proteomes" id="UP001175271">
    <property type="component" value="Unassembled WGS sequence"/>
</dbReference>
<proteinExistence type="predicted"/>